<dbReference type="PROSITE" id="PS51450">
    <property type="entry name" value="LRR"/>
    <property type="match status" value="1"/>
</dbReference>
<evidence type="ECO:0000256" key="3">
    <source>
        <dbReference type="SAM" id="SignalP"/>
    </source>
</evidence>
<evidence type="ECO:0000256" key="2">
    <source>
        <dbReference type="ARBA" id="ARBA00022737"/>
    </source>
</evidence>
<organism evidence="4 5">
    <name type="scientific">Cotesia congregata</name>
    <name type="common">Parasitoid wasp</name>
    <name type="synonym">Apanteles congregatus</name>
    <dbReference type="NCBI Taxonomy" id="51543"/>
    <lineage>
        <taxon>Eukaryota</taxon>
        <taxon>Metazoa</taxon>
        <taxon>Ecdysozoa</taxon>
        <taxon>Arthropoda</taxon>
        <taxon>Hexapoda</taxon>
        <taxon>Insecta</taxon>
        <taxon>Pterygota</taxon>
        <taxon>Neoptera</taxon>
        <taxon>Endopterygota</taxon>
        <taxon>Hymenoptera</taxon>
        <taxon>Apocrita</taxon>
        <taxon>Ichneumonoidea</taxon>
        <taxon>Braconidae</taxon>
        <taxon>Microgastrinae</taxon>
        <taxon>Cotesia</taxon>
    </lineage>
</organism>
<evidence type="ECO:0000256" key="1">
    <source>
        <dbReference type="ARBA" id="ARBA00022614"/>
    </source>
</evidence>
<accession>A0A8J2MJU0</accession>
<dbReference type="Gene3D" id="3.80.10.10">
    <property type="entry name" value="Ribonuclease Inhibitor"/>
    <property type="match status" value="2"/>
</dbReference>
<feature type="signal peptide" evidence="3">
    <location>
        <begin position="1"/>
        <end position="19"/>
    </location>
</feature>
<feature type="non-terminal residue" evidence="4">
    <location>
        <position position="1"/>
    </location>
</feature>
<comment type="caution">
    <text evidence="4">The sequence shown here is derived from an EMBL/GenBank/DDBJ whole genome shotgun (WGS) entry which is preliminary data.</text>
</comment>
<dbReference type="SUPFAM" id="SSF52058">
    <property type="entry name" value="L domain-like"/>
    <property type="match status" value="1"/>
</dbReference>
<name>A0A8J2MJU0_COTCN</name>
<dbReference type="OrthoDB" id="10068119at2759"/>
<dbReference type="InterPro" id="IPR001611">
    <property type="entry name" value="Leu-rich_rpt"/>
</dbReference>
<reference evidence="4" key="1">
    <citation type="submission" date="2021-04" db="EMBL/GenBank/DDBJ databases">
        <authorList>
            <person name="Chebbi M.A.C M."/>
        </authorList>
    </citation>
    <scope>NUCLEOTIDE SEQUENCE</scope>
</reference>
<evidence type="ECO:0000313" key="5">
    <source>
        <dbReference type="Proteomes" id="UP000786811"/>
    </source>
</evidence>
<dbReference type="Proteomes" id="UP000786811">
    <property type="component" value="Unassembled WGS sequence"/>
</dbReference>
<dbReference type="AlphaFoldDB" id="A0A8J2MJU0"/>
<keyword evidence="5" id="KW-1185">Reference proteome</keyword>
<dbReference type="Pfam" id="PF13855">
    <property type="entry name" value="LRR_8"/>
    <property type="match status" value="1"/>
</dbReference>
<proteinExistence type="predicted"/>
<keyword evidence="1" id="KW-0433">Leucine-rich repeat</keyword>
<evidence type="ECO:0000313" key="4">
    <source>
        <dbReference type="EMBL" id="CAG5088350.1"/>
    </source>
</evidence>
<dbReference type="InterPro" id="IPR032675">
    <property type="entry name" value="LRR_dom_sf"/>
</dbReference>
<feature type="chain" id="PRO_5035263640" evidence="3">
    <location>
        <begin position="20"/>
        <end position="454"/>
    </location>
</feature>
<dbReference type="EMBL" id="CAJNRD030001119">
    <property type="protein sequence ID" value="CAG5088350.1"/>
    <property type="molecule type" value="Genomic_DNA"/>
</dbReference>
<sequence length="454" mass="52045">MHFLSLSICIYGYIAFTSARTEEDQASSPAANTEIRLGIPPPERCFYQDASECPKIENPDDCPCKRIPILSSSNNEEYAVFCCDLNIKTFETGLACSNFPVNVSYIHIRNATLEALNVSEVKWRRLKSLAITDGKINRIKGQFLMMTPTHCLNLSNNALTEIENNSFTRLSQLTSLDLSYNNMTHLPALNIMNGREFWLDISGTNTLWCHDVSQYINKTGDKQIIFNRENETVCSASKTWRWFNTTEQVPLEQVRLLSLLQTECPKGKTWQCQCSFIRLNIVQGEKPVMAVEVDCSGNQLTRLPQRSKFSDNFEFLSLRHNKIKSVPTYILVPNVHNKNHLSHRYVKLGGNKLLCNCNTAKYLKPWLQTNILDPDEVLCENVKEKVVDLEPSKMCVHPGDWTDYIYYLIAFETLMLISLIAKVSYDYWIFKTAGYLPWPANKMPKLPCDWLCEA</sequence>
<gene>
    <name evidence="4" type="ORF">HICCMSTLAB_LOCUS4809</name>
</gene>
<keyword evidence="2" id="KW-0677">Repeat</keyword>
<keyword evidence="3" id="KW-0732">Signal</keyword>
<protein>
    <submittedName>
        <fullName evidence="4">Similar to hfw: Protein halfway (Drosophila pseudoobscura pseudoobscura)</fullName>
    </submittedName>
</protein>
<dbReference type="PANTHER" id="PTHR45617">
    <property type="entry name" value="LEUCINE RICH REPEAT FAMILY PROTEIN"/>
    <property type="match status" value="1"/>
</dbReference>